<dbReference type="EMBL" id="CAJHOF010000001">
    <property type="protein sequence ID" value="CAD7286728.1"/>
    <property type="molecule type" value="Genomic_DNA"/>
</dbReference>
<proteinExistence type="predicted"/>
<name>A0ABN7K2F3_9BACT</name>
<evidence type="ECO:0008006" key="3">
    <source>
        <dbReference type="Google" id="ProtNLM"/>
    </source>
</evidence>
<reference evidence="1 2" key="1">
    <citation type="submission" date="2020-11" db="EMBL/GenBank/DDBJ databases">
        <authorList>
            <person name="Peeters C."/>
        </authorList>
    </citation>
    <scope>NUCLEOTIDE SEQUENCE [LARGE SCALE GENOMIC DNA]</scope>
    <source>
        <strain evidence="1 2">LMG 7974</strain>
    </source>
</reference>
<gene>
    <name evidence="1" type="ORF">LMG7974_00054</name>
</gene>
<accession>A0ABN7K2F3</accession>
<dbReference type="RefSeq" id="WP_229931881.1">
    <property type="nucleotide sequence ID" value="NZ_CAJHOF010000001.1"/>
</dbReference>
<sequence length="504" mass="59074">MKQTLNKNKNYTITIDVYNDFIAKYDTSEVDIFLLNKANLKKENFYISYLKHKDVQSATIEIPSSISSEDLENQITIKTYEELNLDTINEYKITYMQMPFSSHDSNYFNVYAIDFNALKSKFQTTITNIHFLDFIAYTPLLYQCAYSKNLLPNATSDVFINISKDDAFISIYKQGEHFISRPLRYDLEYIKDKYFELSGERLDNDSFYQMLNKIDIDNESLQSKQIKSVFKECFSYIYDVLNSLSRIYSLNITTAYIDIDTYNIQGLVDLCAKELEINASLLNISTHLNAKNFKLAQIHNLMQLKSIEYKQNQDDSFNFTIFKRPDPFLQRQSGKFIITIAGCALLSLLYPAYNYTYGYYLENQKEILNQEYKEKYAIEQNIRTKIATIENAQNEVKKSIKEQSDKLEFRKKLLNEIEYKKSGYIMKSKALYDISNMFNKNGVSMKSIKQDNNQITINAISQDEKRITDLIKQISANDKINVSTKKIYFNSDLRYESNITMELK</sequence>
<evidence type="ECO:0000313" key="2">
    <source>
        <dbReference type="Proteomes" id="UP000789803"/>
    </source>
</evidence>
<comment type="caution">
    <text evidence="1">The sequence shown here is derived from an EMBL/GenBank/DDBJ whole genome shotgun (WGS) entry which is preliminary data.</text>
</comment>
<dbReference type="Proteomes" id="UP000789803">
    <property type="component" value="Unassembled WGS sequence"/>
</dbReference>
<evidence type="ECO:0000313" key="1">
    <source>
        <dbReference type="EMBL" id="CAD7286728.1"/>
    </source>
</evidence>
<protein>
    <recommendedName>
        <fullName evidence="3">C4-dicarboxylate ABC transporter</fullName>
    </recommendedName>
</protein>
<keyword evidence="2" id="KW-1185">Reference proteome</keyword>
<organism evidence="1 2">
    <name type="scientific">Campylobacter majalis</name>
    <dbReference type="NCBI Taxonomy" id="2790656"/>
    <lineage>
        <taxon>Bacteria</taxon>
        <taxon>Pseudomonadati</taxon>
        <taxon>Campylobacterota</taxon>
        <taxon>Epsilonproteobacteria</taxon>
        <taxon>Campylobacterales</taxon>
        <taxon>Campylobacteraceae</taxon>
        <taxon>Campylobacter</taxon>
    </lineage>
</organism>